<organism evidence="1 2">
    <name type="scientific">Amanita muscaria (strain Koide BX008)</name>
    <dbReference type="NCBI Taxonomy" id="946122"/>
    <lineage>
        <taxon>Eukaryota</taxon>
        <taxon>Fungi</taxon>
        <taxon>Dikarya</taxon>
        <taxon>Basidiomycota</taxon>
        <taxon>Agaricomycotina</taxon>
        <taxon>Agaricomycetes</taxon>
        <taxon>Agaricomycetidae</taxon>
        <taxon>Agaricales</taxon>
        <taxon>Pluteineae</taxon>
        <taxon>Amanitaceae</taxon>
        <taxon>Amanita</taxon>
    </lineage>
</organism>
<gene>
    <name evidence="1" type="ORF">M378DRAFT_15332</name>
</gene>
<name>A0A0C2WBN2_AMAMK</name>
<reference evidence="1 2" key="1">
    <citation type="submission" date="2014-04" db="EMBL/GenBank/DDBJ databases">
        <title>Evolutionary Origins and Diversification of the Mycorrhizal Mutualists.</title>
        <authorList>
            <consortium name="DOE Joint Genome Institute"/>
            <consortium name="Mycorrhizal Genomics Consortium"/>
            <person name="Kohler A."/>
            <person name="Kuo A."/>
            <person name="Nagy L.G."/>
            <person name="Floudas D."/>
            <person name="Copeland A."/>
            <person name="Barry K.W."/>
            <person name="Cichocki N."/>
            <person name="Veneault-Fourrey C."/>
            <person name="LaButti K."/>
            <person name="Lindquist E.A."/>
            <person name="Lipzen A."/>
            <person name="Lundell T."/>
            <person name="Morin E."/>
            <person name="Murat C."/>
            <person name="Riley R."/>
            <person name="Ohm R."/>
            <person name="Sun H."/>
            <person name="Tunlid A."/>
            <person name="Henrissat B."/>
            <person name="Grigoriev I.V."/>
            <person name="Hibbett D.S."/>
            <person name="Martin F."/>
        </authorList>
    </citation>
    <scope>NUCLEOTIDE SEQUENCE [LARGE SCALE GENOMIC DNA]</scope>
    <source>
        <strain evidence="1 2">Koide BX008</strain>
    </source>
</reference>
<dbReference type="InParanoid" id="A0A0C2WBN2"/>
<accession>A0A0C2WBN2</accession>
<keyword evidence="2" id="KW-1185">Reference proteome</keyword>
<dbReference type="HOGENOM" id="CLU_1019304_0_0_1"/>
<dbReference type="Proteomes" id="UP000054549">
    <property type="component" value="Unassembled WGS sequence"/>
</dbReference>
<evidence type="ECO:0000313" key="1">
    <source>
        <dbReference type="EMBL" id="KIL58702.1"/>
    </source>
</evidence>
<dbReference type="AlphaFoldDB" id="A0A0C2WBN2"/>
<dbReference type="EMBL" id="KN818331">
    <property type="protein sequence ID" value="KIL58702.1"/>
    <property type="molecule type" value="Genomic_DNA"/>
</dbReference>
<proteinExistence type="predicted"/>
<sequence length="273" mass="30227">MNTQDSLAETFPDSDCVIAFHEMFANTESENSTDASGLPMANMYEIPDHIIWLFTFPEAGEPAPHAFKSFSTESIHSLCMRLEFFHRQLDELAEHVYDVAVTNPDPVGLKFIIKQLLLVSTLCLASVSHLACAPAAPHCKMNKFAKLTGYVTSAGQAIINCYNAVSSTPSCSSRHLSTLKKDIIMTYGHLFSDYYSVLRDFPGWVSVKLLDAQDDQRISSTGLQLLLLFVDAALLVTMHIPPCSYLGTEDNKYLCNSVENAWENITSAINSLD</sequence>
<protein>
    <submittedName>
        <fullName evidence="1">Uncharacterized protein</fullName>
    </submittedName>
</protein>
<evidence type="ECO:0000313" key="2">
    <source>
        <dbReference type="Proteomes" id="UP000054549"/>
    </source>
</evidence>